<protein>
    <submittedName>
        <fullName evidence="1">Uncharacterized protein</fullName>
    </submittedName>
</protein>
<sequence length="71" mass="7833">MNKITYRLGLCLLLTFKEVGIPVATDFIYTAKDSIHRIHIISFTNSTIGAADPVNGQFTVVRPHNSTLITS</sequence>
<name>A0A1G7R4S7_CHIFI</name>
<dbReference type="RefSeq" id="WP_089832758.1">
    <property type="nucleotide sequence ID" value="NZ_FNBN01000003.1"/>
</dbReference>
<evidence type="ECO:0000313" key="1">
    <source>
        <dbReference type="EMBL" id="SDG05715.1"/>
    </source>
</evidence>
<dbReference type="STRING" id="104663.SAMN04488121_103315"/>
<evidence type="ECO:0000313" key="2">
    <source>
        <dbReference type="Proteomes" id="UP000199045"/>
    </source>
</evidence>
<gene>
    <name evidence="1" type="ORF">SAMN04488121_103315</name>
</gene>
<proteinExistence type="predicted"/>
<dbReference type="EMBL" id="FNBN01000003">
    <property type="protein sequence ID" value="SDG05715.1"/>
    <property type="molecule type" value="Genomic_DNA"/>
</dbReference>
<dbReference type="AlphaFoldDB" id="A0A1G7R4S7"/>
<organism evidence="1 2">
    <name type="scientific">Chitinophaga filiformis</name>
    <name type="common">Myxococcus filiformis</name>
    <name type="synonym">Flexibacter filiformis</name>
    <dbReference type="NCBI Taxonomy" id="104663"/>
    <lineage>
        <taxon>Bacteria</taxon>
        <taxon>Pseudomonadati</taxon>
        <taxon>Bacteroidota</taxon>
        <taxon>Chitinophagia</taxon>
        <taxon>Chitinophagales</taxon>
        <taxon>Chitinophagaceae</taxon>
        <taxon>Chitinophaga</taxon>
    </lineage>
</organism>
<dbReference type="Proteomes" id="UP000199045">
    <property type="component" value="Unassembled WGS sequence"/>
</dbReference>
<accession>A0A1G7R4S7</accession>
<reference evidence="1 2" key="1">
    <citation type="submission" date="2016-10" db="EMBL/GenBank/DDBJ databases">
        <authorList>
            <person name="de Groot N.N."/>
        </authorList>
    </citation>
    <scope>NUCLEOTIDE SEQUENCE [LARGE SCALE GENOMIC DNA]</scope>
    <source>
        <strain evidence="1 2">DSM 527</strain>
    </source>
</reference>